<dbReference type="InParanoid" id="Q3ACV7"/>
<dbReference type="KEGG" id="chy:CHY_1182"/>
<sequence>MVLSVSLFGIFPKIPLKRKNLLEKAGMLALRNRTVWVKQGLFFTLSFYQSSLD</sequence>
<reference evidence="1 2" key="1">
    <citation type="journal article" date="2005" name="PLoS Genet.">
        <title>Life in hot carbon monoxide: the complete genome sequence of Carboxydothermus hydrogenoformans Z-2901.</title>
        <authorList>
            <person name="Wu M."/>
            <person name="Ren Q."/>
            <person name="Durkin A.S."/>
            <person name="Daugherty S.C."/>
            <person name="Brinkac L.M."/>
            <person name="Dodson R.J."/>
            <person name="Madupu R."/>
            <person name="Sullivan S.A."/>
            <person name="Kolonay J.F."/>
            <person name="Haft D.H."/>
            <person name="Nelson W.C."/>
            <person name="Tallon L.J."/>
            <person name="Jones K.M."/>
            <person name="Ulrich L.E."/>
            <person name="Gonzalez J.M."/>
            <person name="Zhulin I.B."/>
            <person name="Robb F.T."/>
            <person name="Eisen J.A."/>
        </authorList>
    </citation>
    <scope>NUCLEOTIDE SEQUENCE [LARGE SCALE GENOMIC DNA]</scope>
    <source>
        <strain evidence="2">ATCC BAA-161 / DSM 6008 / Z-2901</strain>
    </source>
</reference>
<dbReference type="EMBL" id="CP000141">
    <property type="protein sequence ID" value="ABB14524.1"/>
    <property type="molecule type" value="Genomic_DNA"/>
</dbReference>
<name>Q3ACV7_CARHZ</name>
<dbReference type="AlphaFoldDB" id="Q3ACV7"/>
<keyword evidence="2" id="KW-1185">Reference proteome</keyword>
<evidence type="ECO:0000313" key="2">
    <source>
        <dbReference type="Proteomes" id="UP000002706"/>
    </source>
</evidence>
<accession>Q3ACV7</accession>
<evidence type="ECO:0000313" key="1">
    <source>
        <dbReference type="EMBL" id="ABB14524.1"/>
    </source>
</evidence>
<dbReference type="STRING" id="246194.CHY_1182"/>
<proteinExistence type="predicted"/>
<gene>
    <name evidence="1" type="ordered locus">CHY_1182</name>
</gene>
<protein>
    <submittedName>
        <fullName evidence="1">Uncharacterized protein</fullName>
    </submittedName>
</protein>
<organism evidence="1 2">
    <name type="scientific">Carboxydothermus hydrogenoformans (strain ATCC BAA-161 / DSM 6008 / Z-2901)</name>
    <dbReference type="NCBI Taxonomy" id="246194"/>
    <lineage>
        <taxon>Bacteria</taxon>
        <taxon>Bacillati</taxon>
        <taxon>Bacillota</taxon>
        <taxon>Clostridia</taxon>
        <taxon>Thermoanaerobacterales</taxon>
        <taxon>Thermoanaerobacteraceae</taxon>
        <taxon>Carboxydothermus</taxon>
    </lineage>
</organism>
<dbReference type="Proteomes" id="UP000002706">
    <property type="component" value="Chromosome"/>
</dbReference>
<dbReference type="HOGENOM" id="CLU_3059746_0_0_9"/>